<evidence type="ECO:0000313" key="1">
    <source>
        <dbReference type="EMBL" id="GGC16397.1"/>
    </source>
</evidence>
<dbReference type="NCBIfam" id="NF047331">
    <property type="entry name" value="phage_HTJ"/>
    <property type="match status" value="1"/>
</dbReference>
<comment type="caution">
    <text evidence="1">The sequence shown here is derived from an EMBL/GenBank/DDBJ whole genome shotgun (WGS) entry which is preliminary data.</text>
</comment>
<organism evidence="1 2">
    <name type="scientific">Marivita lacus</name>
    <dbReference type="NCBI Taxonomy" id="1323742"/>
    <lineage>
        <taxon>Bacteria</taxon>
        <taxon>Pseudomonadati</taxon>
        <taxon>Pseudomonadota</taxon>
        <taxon>Alphaproteobacteria</taxon>
        <taxon>Rhodobacterales</taxon>
        <taxon>Roseobacteraceae</taxon>
        <taxon>Marivita</taxon>
    </lineage>
</organism>
<reference evidence="2" key="1">
    <citation type="journal article" date="2019" name="Int. J. Syst. Evol. Microbiol.">
        <title>The Global Catalogue of Microorganisms (GCM) 10K type strain sequencing project: providing services to taxonomists for standard genome sequencing and annotation.</title>
        <authorList>
            <consortium name="The Broad Institute Genomics Platform"/>
            <consortium name="The Broad Institute Genome Sequencing Center for Infectious Disease"/>
            <person name="Wu L."/>
            <person name="Ma J."/>
        </authorList>
    </citation>
    <scope>NUCLEOTIDE SEQUENCE [LARGE SCALE GENOMIC DNA]</scope>
    <source>
        <strain evidence="2">CGMCC 1.12478</strain>
    </source>
</reference>
<protein>
    <recommendedName>
        <fullName evidence="3">Phage tail protein</fullName>
    </recommendedName>
</protein>
<keyword evidence="2" id="KW-1185">Reference proteome</keyword>
<dbReference type="Proteomes" id="UP000645462">
    <property type="component" value="Unassembled WGS sequence"/>
</dbReference>
<evidence type="ECO:0000313" key="2">
    <source>
        <dbReference type="Proteomes" id="UP000645462"/>
    </source>
</evidence>
<proteinExistence type="predicted"/>
<accession>A0ABQ1L3Q9</accession>
<name>A0ABQ1L3Q9_9RHOB</name>
<evidence type="ECO:0008006" key="3">
    <source>
        <dbReference type="Google" id="ProtNLM"/>
    </source>
</evidence>
<sequence>MTNRVERTSMTDITDLRTRRDALSAQRSSGVARVSYDGKTVDYRSVAEIDRAIEALDREIAAVEGRRIVRHVRISTSKGL</sequence>
<gene>
    <name evidence="1" type="ORF">GCM10011363_35980</name>
</gene>
<dbReference type="EMBL" id="BMFC01000012">
    <property type="protein sequence ID" value="GGC16397.1"/>
    <property type="molecule type" value="Genomic_DNA"/>
</dbReference>